<evidence type="ECO:0000313" key="3">
    <source>
        <dbReference type="Proteomes" id="UP000001203"/>
    </source>
</evidence>
<dbReference type="CDD" id="cd06260">
    <property type="entry name" value="DUF820-like"/>
    <property type="match status" value="1"/>
</dbReference>
<name>B1WWN1_CROS5</name>
<dbReference type="STRING" id="43989.cce_1405"/>
<dbReference type="OrthoDB" id="5768410at2"/>
<dbReference type="Gene3D" id="3.90.1570.10">
    <property type="entry name" value="tt1808, chain A"/>
    <property type="match status" value="1"/>
</dbReference>
<dbReference type="PANTHER" id="PTHR47152">
    <property type="entry name" value="SLR2084 PROTEIN-RELATED"/>
    <property type="match status" value="1"/>
</dbReference>
<accession>B1WWN1</accession>
<dbReference type="Proteomes" id="UP000001203">
    <property type="component" value="Chromosome circular"/>
</dbReference>
<organism evidence="2 3">
    <name type="scientific">Crocosphaera subtropica (strain ATCC 51142 / BH68)</name>
    <name type="common">Cyanothece sp. (strain ATCC 51142)</name>
    <dbReference type="NCBI Taxonomy" id="43989"/>
    <lineage>
        <taxon>Bacteria</taxon>
        <taxon>Bacillati</taxon>
        <taxon>Cyanobacteriota</taxon>
        <taxon>Cyanophyceae</taxon>
        <taxon>Oscillatoriophycideae</taxon>
        <taxon>Chroococcales</taxon>
        <taxon>Aphanothecaceae</taxon>
        <taxon>Crocosphaera</taxon>
        <taxon>Crocosphaera subtropica</taxon>
    </lineage>
</organism>
<dbReference type="PANTHER" id="PTHR47152:SF1">
    <property type="entry name" value="SLL1186 PROTEIN"/>
    <property type="match status" value="1"/>
</dbReference>
<keyword evidence="3" id="KW-1185">Reference proteome</keyword>
<dbReference type="InterPro" id="IPR008538">
    <property type="entry name" value="Uma2"/>
</dbReference>
<sequence>MLLTLKQLEIPPGDRLILTALKWQDYEEILEELGEHRSIRLSYSQGTLEIMTPLFIHENTKVLIGDLIRILLDELNLDYEAAGSTTFKSQIMDQGGEPDESFYIDNCTKIRGKERINLDNDPPPDLAIEIDITNRTLFNNYEALGVPELWRYNGQRLEINILQGGRYIIKDQSYLFPQFNLIQKIPETLKIAQTIGSAKALKQFRQWVKQTIT</sequence>
<dbReference type="eggNOG" id="COG4636">
    <property type="taxonomic scope" value="Bacteria"/>
</dbReference>
<dbReference type="SUPFAM" id="SSF52980">
    <property type="entry name" value="Restriction endonuclease-like"/>
    <property type="match status" value="1"/>
</dbReference>
<reference evidence="2 3" key="1">
    <citation type="journal article" date="2008" name="Proc. Natl. Acad. Sci. U.S.A.">
        <title>The genome of Cyanothece 51142, a unicellular diazotrophic cyanobacterium important in the marine nitrogen cycle.</title>
        <authorList>
            <person name="Welsh E.A."/>
            <person name="Liberton M."/>
            <person name="Stoeckel J."/>
            <person name="Loh T."/>
            <person name="Elvitigala T."/>
            <person name="Wang C."/>
            <person name="Wollam A."/>
            <person name="Fulton R.S."/>
            <person name="Clifton S.W."/>
            <person name="Jacobs J.M."/>
            <person name="Aurora R."/>
            <person name="Ghosh B.K."/>
            <person name="Sherman L.A."/>
            <person name="Smith R.D."/>
            <person name="Wilson R.K."/>
            <person name="Pakrasi H.B."/>
        </authorList>
    </citation>
    <scope>NUCLEOTIDE SEQUENCE [LARGE SCALE GENOMIC DNA]</scope>
    <source>
        <strain evidence="3">ATCC 51142 / BH68</strain>
    </source>
</reference>
<dbReference type="InterPro" id="IPR011335">
    <property type="entry name" value="Restrct_endonuc-II-like"/>
</dbReference>
<dbReference type="KEGG" id="cyt:cce_1405"/>
<evidence type="ECO:0000259" key="1">
    <source>
        <dbReference type="Pfam" id="PF05685"/>
    </source>
</evidence>
<gene>
    <name evidence="2" type="ordered locus">cce_1405</name>
</gene>
<proteinExistence type="predicted"/>
<dbReference type="InterPro" id="IPR012296">
    <property type="entry name" value="Nuclease_put_TT1808"/>
</dbReference>
<protein>
    <recommendedName>
        <fullName evidence="1">Putative restriction endonuclease domain-containing protein</fullName>
    </recommendedName>
</protein>
<dbReference type="Pfam" id="PF05685">
    <property type="entry name" value="Uma2"/>
    <property type="match status" value="1"/>
</dbReference>
<dbReference type="AlphaFoldDB" id="B1WWN1"/>
<evidence type="ECO:0000313" key="2">
    <source>
        <dbReference type="EMBL" id="ACB50755.1"/>
    </source>
</evidence>
<dbReference type="HOGENOM" id="CLU_098557_0_0_3"/>
<dbReference type="EMBL" id="CP000806">
    <property type="protein sequence ID" value="ACB50755.1"/>
    <property type="molecule type" value="Genomic_DNA"/>
</dbReference>
<feature type="domain" description="Putative restriction endonuclease" evidence="1">
    <location>
        <begin position="23"/>
        <end position="170"/>
    </location>
</feature>
<dbReference type="RefSeq" id="WP_009544218.1">
    <property type="nucleotide sequence ID" value="NC_010546.1"/>
</dbReference>